<sequence>MSINELLSQNFIPASPENPTVAFHLALLKLGRSMYLKGNLPYETIWKIHGDTEAINSVCDISGIFGCICAHGIPFSFRDIDRGEGAQSSMRRHELTNLSPEFGFIPILHAYGHKEDLEYVIECDALKSKVTAWKNLAEIKIRLGDLKRISTMPKECLTFQDEATNELYDQYLASQDQFMLEANEPFTKLNLNRYHCLFFNK</sequence>
<organism evidence="1 2">
    <name type="scientific">Rozella allomycis (strain CSF55)</name>
    <dbReference type="NCBI Taxonomy" id="988480"/>
    <lineage>
        <taxon>Eukaryota</taxon>
        <taxon>Fungi</taxon>
        <taxon>Fungi incertae sedis</taxon>
        <taxon>Cryptomycota</taxon>
        <taxon>Cryptomycota incertae sedis</taxon>
        <taxon>Rozella</taxon>
    </lineage>
</organism>
<accession>A0A4P9YA49</accession>
<gene>
    <name evidence="1" type="ORF">ROZALSC1DRAFT_25706</name>
</gene>
<dbReference type="Proteomes" id="UP000281549">
    <property type="component" value="Unassembled WGS sequence"/>
</dbReference>
<evidence type="ECO:0000313" key="1">
    <source>
        <dbReference type="EMBL" id="RKP16066.1"/>
    </source>
</evidence>
<name>A0A4P9YA49_ROZAC</name>
<reference evidence="2" key="1">
    <citation type="journal article" date="2018" name="Nat. Microbiol.">
        <title>Leveraging single-cell genomics to expand the fungal tree of life.</title>
        <authorList>
            <person name="Ahrendt S.R."/>
            <person name="Quandt C.A."/>
            <person name="Ciobanu D."/>
            <person name="Clum A."/>
            <person name="Salamov A."/>
            <person name="Andreopoulos B."/>
            <person name="Cheng J.F."/>
            <person name="Woyke T."/>
            <person name="Pelin A."/>
            <person name="Henrissat B."/>
            <person name="Reynolds N.K."/>
            <person name="Benny G.L."/>
            <person name="Smith M.E."/>
            <person name="James T.Y."/>
            <person name="Grigoriev I.V."/>
        </authorList>
    </citation>
    <scope>NUCLEOTIDE SEQUENCE [LARGE SCALE GENOMIC DNA]</scope>
    <source>
        <strain evidence="2">CSF55</strain>
    </source>
</reference>
<dbReference type="AlphaFoldDB" id="A0A4P9YA49"/>
<dbReference type="EMBL" id="ML007053">
    <property type="protein sequence ID" value="RKP16066.1"/>
    <property type="molecule type" value="Genomic_DNA"/>
</dbReference>
<proteinExistence type="predicted"/>
<evidence type="ECO:0000313" key="2">
    <source>
        <dbReference type="Proteomes" id="UP000281549"/>
    </source>
</evidence>
<protein>
    <submittedName>
        <fullName evidence="1">Uncharacterized protein</fullName>
    </submittedName>
</protein>